<feature type="transmembrane region" description="Helical" evidence="2">
    <location>
        <begin position="59"/>
        <end position="78"/>
    </location>
</feature>
<dbReference type="AlphaFoldDB" id="A0A6S6ZMB9"/>
<keyword evidence="2" id="KW-1133">Transmembrane helix</keyword>
<accession>A0A6S6ZMB9</accession>
<evidence type="ECO:0008006" key="5">
    <source>
        <dbReference type="Google" id="ProtNLM"/>
    </source>
</evidence>
<dbReference type="RefSeq" id="WP_175192595.1">
    <property type="nucleotide sequence ID" value="NZ_CADIJO010000005.1"/>
</dbReference>
<gene>
    <name evidence="3" type="ORF">LMG3458_01958</name>
</gene>
<evidence type="ECO:0000256" key="2">
    <source>
        <dbReference type="SAM" id="Phobius"/>
    </source>
</evidence>
<reference evidence="3 4" key="1">
    <citation type="submission" date="2020-04" db="EMBL/GenBank/DDBJ databases">
        <authorList>
            <person name="De Canck E."/>
        </authorList>
    </citation>
    <scope>NUCLEOTIDE SEQUENCE [LARGE SCALE GENOMIC DNA]</scope>
    <source>
        <strain evidence="3 4">LMG 3458</strain>
    </source>
</reference>
<keyword evidence="1" id="KW-0175">Coiled coil</keyword>
<dbReference type="Proteomes" id="UP000494111">
    <property type="component" value="Unassembled WGS sequence"/>
</dbReference>
<name>A0A6S6ZMB9_9BURK</name>
<evidence type="ECO:0000313" key="3">
    <source>
        <dbReference type="EMBL" id="CAB3687573.1"/>
    </source>
</evidence>
<organism evidence="3 4">
    <name type="scientific">Achromobacter deleyi</name>
    <dbReference type="NCBI Taxonomy" id="1353891"/>
    <lineage>
        <taxon>Bacteria</taxon>
        <taxon>Pseudomonadati</taxon>
        <taxon>Pseudomonadota</taxon>
        <taxon>Betaproteobacteria</taxon>
        <taxon>Burkholderiales</taxon>
        <taxon>Alcaligenaceae</taxon>
        <taxon>Achromobacter</taxon>
    </lineage>
</organism>
<feature type="coiled-coil region" evidence="1">
    <location>
        <begin position="81"/>
        <end position="108"/>
    </location>
</feature>
<dbReference type="EMBL" id="CADIJO010000005">
    <property type="protein sequence ID" value="CAB3687573.1"/>
    <property type="molecule type" value="Genomic_DNA"/>
</dbReference>
<keyword evidence="2" id="KW-0812">Transmembrane</keyword>
<dbReference type="InterPro" id="IPR031709">
    <property type="entry name" value="PutAbiC"/>
</dbReference>
<proteinExistence type="predicted"/>
<sequence>MPNTEKTQPTEQATSRLIRIPIVIGGLLILAYGIYFGLIRKEESGGPDTWGQFGDFLGGLLNPVVGAVTIILLVRTLTAQLHAIDMQREELTLQRDELKLQRAETARSTEALAAQNNAIKMQSFEQTFFAWLQSNRQFVSSLNAGPHQGFKVLQSLVRPWAAGTLDSVGTDFDQWAERHRQSAGKLLEIKFFAAKDRYEDTYKNHHDVLGPLLRSLYRLIDWVDNSPIPDSEKWHYVAIARSQLTWPEMMILAYNGTTKRGERFATLIEKYALLDNLEATSDYLIAAMRGPFLERRFDGFPYTKRAFSSAVAKLELGIVELKDL</sequence>
<dbReference type="Pfam" id="PF16872">
    <property type="entry name" value="putAbiC"/>
    <property type="match status" value="1"/>
</dbReference>
<keyword evidence="2" id="KW-0472">Membrane</keyword>
<evidence type="ECO:0000313" key="4">
    <source>
        <dbReference type="Proteomes" id="UP000494111"/>
    </source>
</evidence>
<evidence type="ECO:0000256" key="1">
    <source>
        <dbReference type="SAM" id="Coils"/>
    </source>
</evidence>
<feature type="transmembrane region" description="Helical" evidence="2">
    <location>
        <begin position="20"/>
        <end position="39"/>
    </location>
</feature>
<protein>
    <recommendedName>
        <fullName evidence="5">Phage abortive infection protein</fullName>
    </recommendedName>
</protein>